<keyword evidence="5" id="KW-0472">Membrane</keyword>
<dbReference type="GO" id="GO:0016757">
    <property type="term" value="F:glycosyltransferase activity"/>
    <property type="evidence" value="ECO:0007669"/>
    <property type="project" value="UniProtKB-KW"/>
</dbReference>
<keyword evidence="3" id="KW-0328">Glycosyltransferase</keyword>
<gene>
    <name evidence="6" type="ORF">EHQ59_16125</name>
</gene>
<dbReference type="EMBL" id="RQGG01000047">
    <property type="protein sequence ID" value="TGL48160.1"/>
    <property type="molecule type" value="Genomic_DNA"/>
</dbReference>
<dbReference type="Proteomes" id="UP000297609">
    <property type="component" value="Unassembled WGS sequence"/>
</dbReference>
<dbReference type="AlphaFoldDB" id="A0A4R9JM65"/>
<keyword evidence="4" id="KW-0808">Transferase</keyword>
<evidence type="ECO:0000313" key="7">
    <source>
        <dbReference type="Proteomes" id="UP000297609"/>
    </source>
</evidence>
<proteinExistence type="predicted"/>
<organism evidence="6 7">
    <name type="scientific">Leptospira kemamanensis</name>
    <dbReference type="NCBI Taxonomy" id="2484942"/>
    <lineage>
        <taxon>Bacteria</taxon>
        <taxon>Pseudomonadati</taxon>
        <taxon>Spirochaetota</taxon>
        <taxon>Spirochaetia</taxon>
        <taxon>Leptospirales</taxon>
        <taxon>Leptospiraceae</taxon>
        <taxon>Leptospira</taxon>
    </lineage>
</organism>
<evidence type="ECO:0000256" key="1">
    <source>
        <dbReference type="ARBA" id="ARBA00004236"/>
    </source>
</evidence>
<dbReference type="OrthoDB" id="5291101at2"/>
<evidence type="ECO:0000256" key="4">
    <source>
        <dbReference type="ARBA" id="ARBA00022679"/>
    </source>
</evidence>
<comment type="subcellular location">
    <subcellularLocation>
        <location evidence="1">Cell membrane</location>
    </subcellularLocation>
</comment>
<evidence type="ECO:0000313" key="6">
    <source>
        <dbReference type="EMBL" id="TGL48160.1"/>
    </source>
</evidence>
<name>A0A4R9JM65_9LEPT</name>
<sequence length="206" mass="24531">MLSIIVPTDHDENIYYKESLLPFQNHQDVEIILVSQKEAFTRAERLNLGFHRAKGDLILFHHPRTKLTQEAIEYLIRKSQIKETVGEWGGFTHSFDQKHFFLHWISWYSNQIRVLRKGIVYLDHCIFFHPNLWKKDLSSQYLFEDTELSQNFLNQCKPVLLSYEAVTSTHRYHKNGIYKQTLLNFLLKLGKKLQLPSSFLFALYQK</sequence>
<evidence type="ECO:0000256" key="3">
    <source>
        <dbReference type="ARBA" id="ARBA00022676"/>
    </source>
</evidence>
<dbReference type="PANTHER" id="PTHR43646:SF2">
    <property type="entry name" value="GLYCOSYLTRANSFERASE 2-LIKE DOMAIN-CONTAINING PROTEIN"/>
    <property type="match status" value="1"/>
</dbReference>
<dbReference type="Gene3D" id="3.90.550.10">
    <property type="entry name" value="Spore Coat Polysaccharide Biosynthesis Protein SpsA, Chain A"/>
    <property type="match status" value="1"/>
</dbReference>
<evidence type="ECO:0000256" key="2">
    <source>
        <dbReference type="ARBA" id="ARBA00022475"/>
    </source>
</evidence>
<reference evidence="6" key="1">
    <citation type="journal article" date="2019" name="PLoS Negl. Trop. Dis.">
        <title>Revisiting the worldwide diversity of Leptospira species in the environment.</title>
        <authorList>
            <person name="Vincent A.T."/>
            <person name="Schiettekatte O."/>
            <person name="Bourhy P."/>
            <person name="Veyrier F.J."/>
            <person name="Picardeau M."/>
        </authorList>
    </citation>
    <scope>NUCLEOTIDE SEQUENCE [LARGE SCALE GENOMIC DNA]</scope>
    <source>
        <strain evidence="6">201702454</strain>
    </source>
</reference>
<dbReference type="PANTHER" id="PTHR43646">
    <property type="entry name" value="GLYCOSYLTRANSFERASE"/>
    <property type="match status" value="1"/>
</dbReference>
<evidence type="ECO:0000256" key="5">
    <source>
        <dbReference type="ARBA" id="ARBA00023136"/>
    </source>
</evidence>
<dbReference type="SUPFAM" id="SSF53448">
    <property type="entry name" value="Nucleotide-diphospho-sugar transferases"/>
    <property type="match status" value="1"/>
</dbReference>
<dbReference type="RefSeq" id="WP_135620815.1">
    <property type="nucleotide sequence ID" value="NZ_RQGG01000047.1"/>
</dbReference>
<dbReference type="GO" id="GO:0005886">
    <property type="term" value="C:plasma membrane"/>
    <property type="evidence" value="ECO:0007669"/>
    <property type="project" value="UniProtKB-SubCell"/>
</dbReference>
<dbReference type="InterPro" id="IPR029044">
    <property type="entry name" value="Nucleotide-diphossugar_trans"/>
</dbReference>
<accession>A0A4R9JM65</accession>
<comment type="caution">
    <text evidence="6">The sequence shown here is derived from an EMBL/GenBank/DDBJ whole genome shotgun (WGS) entry which is preliminary data.</text>
</comment>
<evidence type="ECO:0008006" key="8">
    <source>
        <dbReference type="Google" id="ProtNLM"/>
    </source>
</evidence>
<keyword evidence="7" id="KW-1185">Reference proteome</keyword>
<protein>
    <recommendedName>
        <fullName evidence="8">Glycosyltransferase</fullName>
    </recommendedName>
</protein>
<keyword evidence="2" id="KW-1003">Cell membrane</keyword>